<feature type="compositionally biased region" description="Polar residues" evidence="5">
    <location>
        <begin position="875"/>
        <end position="886"/>
    </location>
</feature>
<keyword evidence="1" id="KW-0479">Metal-binding</keyword>
<evidence type="ECO:0000256" key="5">
    <source>
        <dbReference type="SAM" id="MobiDB-lite"/>
    </source>
</evidence>
<keyword evidence="2 4" id="KW-0863">Zinc-finger</keyword>
<evidence type="ECO:0000259" key="6">
    <source>
        <dbReference type="PROSITE" id="PS50966"/>
    </source>
</evidence>
<dbReference type="SMART" id="SM00575">
    <property type="entry name" value="ZnF_PMZ"/>
    <property type="match status" value="1"/>
</dbReference>
<evidence type="ECO:0000313" key="8">
    <source>
        <dbReference type="Proteomes" id="UP001234989"/>
    </source>
</evidence>
<feature type="region of interest" description="Disordered" evidence="5">
    <location>
        <begin position="808"/>
        <end position="926"/>
    </location>
</feature>
<evidence type="ECO:0000256" key="3">
    <source>
        <dbReference type="ARBA" id="ARBA00022833"/>
    </source>
</evidence>
<proteinExistence type="predicted"/>
<reference evidence="7" key="1">
    <citation type="submission" date="2023-08" db="EMBL/GenBank/DDBJ databases">
        <title>A de novo genome assembly of Solanum verrucosum Schlechtendal, a Mexican diploid species geographically isolated from the other diploid A-genome species in potato relatives.</title>
        <authorList>
            <person name="Hosaka K."/>
        </authorList>
    </citation>
    <scope>NUCLEOTIDE SEQUENCE</scope>
    <source>
        <tissue evidence="7">Young leaves</tissue>
    </source>
</reference>
<dbReference type="InterPro" id="IPR018289">
    <property type="entry name" value="MULE_transposase_dom"/>
</dbReference>
<feature type="compositionally biased region" description="Basic residues" evidence="5">
    <location>
        <begin position="822"/>
        <end position="832"/>
    </location>
</feature>
<keyword evidence="3" id="KW-0862">Zinc</keyword>
<evidence type="ECO:0000256" key="4">
    <source>
        <dbReference type="PROSITE-ProRule" id="PRU00325"/>
    </source>
</evidence>
<dbReference type="Pfam" id="PF03108">
    <property type="entry name" value="DBD_Tnp_Mut"/>
    <property type="match status" value="1"/>
</dbReference>
<dbReference type="InterPro" id="IPR006564">
    <property type="entry name" value="Znf_PMZ"/>
</dbReference>
<evidence type="ECO:0000313" key="7">
    <source>
        <dbReference type="EMBL" id="WMV22428.1"/>
    </source>
</evidence>
<keyword evidence="8" id="KW-1185">Reference proteome</keyword>
<feature type="domain" description="SWIM-type" evidence="6">
    <location>
        <begin position="732"/>
        <end position="773"/>
    </location>
</feature>
<dbReference type="PROSITE" id="PS50966">
    <property type="entry name" value="ZF_SWIM"/>
    <property type="match status" value="1"/>
</dbReference>
<organism evidence="7 8">
    <name type="scientific">Solanum verrucosum</name>
    <dbReference type="NCBI Taxonomy" id="315347"/>
    <lineage>
        <taxon>Eukaryota</taxon>
        <taxon>Viridiplantae</taxon>
        <taxon>Streptophyta</taxon>
        <taxon>Embryophyta</taxon>
        <taxon>Tracheophyta</taxon>
        <taxon>Spermatophyta</taxon>
        <taxon>Magnoliopsida</taxon>
        <taxon>eudicotyledons</taxon>
        <taxon>Gunneridae</taxon>
        <taxon>Pentapetalae</taxon>
        <taxon>asterids</taxon>
        <taxon>lamiids</taxon>
        <taxon>Solanales</taxon>
        <taxon>Solanaceae</taxon>
        <taxon>Solanoideae</taxon>
        <taxon>Solaneae</taxon>
        <taxon>Solanum</taxon>
    </lineage>
</organism>
<dbReference type="Pfam" id="PF04434">
    <property type="entry name" value="SWIM"/>
    <property type="match status" value="1"/>
</dbReference>
<dbReference type="PANTHER" id="PTHR31973:SF197">
    <property type="entry name" value="SWIM-TYPE DOMAIN-CONTAINING PROTEIN"/>
    <property type="match status" value="1"/>
</dbReference>
<dbReference type="GO" id="GO:0008270">
    <property type="term" value="F:zinc ion binding"/>
    <property type="evidence" value="ECO:0007669"/>
    <property type="project" value="UniProtKB-KW"/>
</dbReference>
<dbReference type="AlphaFoldDB" id="A0AAF0QH49"/>
<sequence>GGKKEYAFNVDIDHLSIPEVNDYCRDFGVTNIEKIYIGAAQVGNLVELVKDRDLLVLANLLVVGGTMDIYIYHKGEVFIKTTHVTNESFETTCNEVDRPNKESTNKAGEGLNAPLGKEITLIDGRNQIVGVQQSNLIENGSRNTNEAEDELKFSSEDEDLEEDEVETIVHSDAESDENVDFSSEEDGYGSDIHEELSIVKKDLKAYLKKKKKPRKKKIAECFLGEVGIDPGFEDIDKPKKNLIGKLVGDEPFYDSSDADSFESESEGEIDIERSDILRARKKNKRVSYDPTWKKVVWQLNMVFENVKKFREALSKYAIERGCQLDKIHNDQRRVRVKYKANGCPWILYASKDFKSSDFIIKTYNPRHKCYRTNTNTMSNSKFLAKYYKSRIVSQPCIKGWEIQDLVRTDMGLYVGKFVCLKARKMVLKKIMGDHVAEFSRIYDYRDMLLESNPGSTCVVKVTNCDDGKKLFHSFYICFSALKKGFIEGCRKCIGLDGCFLKGISKGQLLVAIAKDGNNQMFPIAWAVVGTKSRETWTWFLRILKSDLDINDEGEGLTIISDMQKGLYLAVQELLPECEQRMCARHILANWSKNWKGVEERKRFWACARSTFEAELRKNLDKLAQLGKDISNDLVNFNPNRWSKAQFRTSSKCDSVDNNMAESFNAWVLGARHKTIISMLEEIRKKVMNRFTKVTTFVNSWTHDISPMAMLVLNTNVKKSMRVEISWNGDIGYEVKDSPYIHVVNLIQGTCTCRSWGLKGIHCAHAIAAIHHDEANLLDSVCKWYKKETYLKAYKHFLQPVTNMKMWPETLNPKVEPPPVRKMPGRPGKKRKKELGEVPSSEKLPKRGKTMSCSACKSKGHNIRTCPNKPPATSEGIATSQASASSKRSGKQKSHPTQAVQQSQSSEPSQAIVQSDSGNRKGANNAFKRPRVVGHGVFVSKDGFICVEQGRSISRVIKSGAQEKLISSAIVTGDLRRTSSHKLHHKVQQELKVFRDDVADFSCGSNYF</sequence>
<feature type="compositionally biased region" description="Polar residues" evidence="5">
    <location>
        <begin position="894"/>
        <end position="916"/>
    </location>
</feature>
<protein>
    <recommendedName>
        <fullName evidence="6">SWIM-type domain-containing protein</fullName>
    </recommendedName>
</protein>
<dbReference type="InterPro" id="IPR004332">
    <property type="entry name" value="Transposase_MuDR"/>
</dbReference>
<dbReference type="Proteomes" id="UP001234989">
    <property type="component" value="Chromosome 3"/>
</dbReference>
<evidence type="ECO:0000256" key="2">
    <source>
        <dbReference type="ARBA" id="ARBA00022771"/>
    </source>
</evidence>
<dbReference type="Pfam" id="PF10551">
    <property type="entry name" value="MULE"/>
    <property type="match status" value="1"/>
</dbReference>
<feature type="non-terminal residue" evidence="7">
    <location>
        <position position="1"/>
    </location>
</feature>
<feature type="region of interest" description="Disordered" evidence="5">
    <location>
        <begin position="139"/>
        <end position="162"/>
    </location>
</feature>
<dbReference type="EMBL" id="CP133614">
    <property type="protein sequence ID" value="WMV22428.1"/>
    <property type="molecule type" value="Genomic_DNA"/>
</dbReference>
<name>A0AAF0QH49_SOLVR</name>
<evidence type="ECO:0000256" key="1">
    <source>
        <dbReference type="ARBA" id="ARBA00022723"/>
    </source>
</evidence>
<gene>
    <name evidence="7" type="ORF">MTR67_015813</name>
</gene>
<dbReference type="InterPro" id="IPR007527">
    <property type="entry name" value="Znf_SWIM"/>
</dbReference>
<dbReference type="PANTHER" id="PTHR31973">
    <property type="entry name" value="POLYPROTEIN, PUTATIVE-RELATED"/>
    <property type="match status" value="1"/>
</dbReference>
<accession>A0AAF0QH49</accession>